<feature type="domain" description="Serine rich protein interaction" evidence="3">
    <location>
        <begin position="1024"/>
        <end position="1138"/>
    </location>
</feature>
<dbReference type="Proteomes" id="UP000580250">
    <property type="component" value="Unassembled WGS sequence"/>
</dbReference>
<dbReference type="OrthoDB" id="5983572at2759"/>
<feature type="region of interest" description="Disordered" evidence="2">
    <location>
        <begin position="491"/>
        <end position="571"/>
    </location>
</feature>
<name>A0A6V7TQF8_MELEN</name>
<gene>
    <name evidence="4" type="ORF">MENT_LOCUS2543</name>
</gene>
<feature type="region of interest" description="Disordered" evidence="2">
    <location>
        <begin position="603"/>
        <end position="659"/>
    </location>
</feature>
<feature type="region of interest" description="Disordered" evidence="2">
    <location>
        <begin position="1216"/>
        <end position="1259"/>
    </location>
</feature>
<accession>A0A6V7TQF8</accession>
<feature type="region of interest" description="Disordered" evidence="2">
    <location>
        <begin position="77"/>
        <end position="110"/>
    </location>
</feature>
<feature type="compositionally biased region" description="Low complexity" evidence="2">
    <location>
        <begin position="867"/>
        <end position="883"/>
    </location>
</feature>
<feature type="region of interest" description="Disordered" evidence="2">
    <location>
        <begin position="364"/>
        <end position="413"/>
    </location>
</feature>
<feature type="compositionally biased region" description="Polar residues" evidence="2">
    <location>
        <begin position="425"/>
        <end position="434"/>
    </location>
</feature>
<feature type="coiled-coil region" evidence="1">
    <location>
        <begin position="682"/>
        <end position="709"/>
    </location>
</feature>
<protein>
    <recommendedName>
        <fullName evidence="3">Serine rich protein interaction domain-containing protein</fullName>
    </recommendedName>
</protein>
<feature type="region of interest" description="Disordered" evidence="2">
    <location>
        <begin position="867"/>
        <end position="890"/>
    </location>
</feature>
<feature type="compositionally biased region" description="Gly residues" evidence="2">
    <location>
        <begin position="99"/>
        <end position="110"/>
    </location>
</feature>
<feature type="compositionally biased region" description="Polar residues" evidence="2">
    <location>
        <begin position="1158"/>
        <end position="1173"/>
    </location>
</feature>
<evidence type="ECO:0000259" key="3">
    <source>
        <dbReference type="Pfam" id="PF08824"/>
    </source>
</evidence>
<feature type="compositionally biased region" description="Low complexity" evidence="2">
    <location>
        <begin position="539"/>
        <end position="571"/>
    </location>
</feature>
<organism evidence="4 5">
    <name type="scientific">Meloidogyne enterolobii</name>
    <name type="common">Root-knot nematode worm</name>
    <name type="synonym">Meloidogyne mayaguensis</name>
    <dbReference type="NCBI Taxonomy" id="390850"/>
    <lineage>
        <taxon>Eukaryota</taxon>
        <taxon>Metazoa</taxon>
        <taxon>Ecdysozoa</taxon>
        <taxon>Nematoda</taxon>
        <taxon>Chromadorea</taxon>
        <taxon>Rhabditida</taxon>
        <taxon>Tylenchina</taxon>
        <taxon>Tylenchomorpha</taxon>
        <taxon>Tylenchoidea</taxon>
        <taxon>Meloidogynidae</taxon>
        <taxon>Meloidogyninae</taxon>
        <taxon>Meloidogyne</taxon>
    </lineage>
</organism>
<feature type="region of interest" description="Disordered" evidence="2">
    <location>
        <begin position="1157"/>
        <end position="1189"/>
    </location>
</feature>
<feature type="region of interest" description="Disordered" evidence="2">
    <location>
        <begin position="817"/>
        <end position="840"/>
    </location>
</feature>
<dbReference type="Gene3D" id="1.20.120.830">
    <property type="entry name" value="Serine-rich domain"/>
    <property type="match status" value="1"/>
</dbReference>
<evidence type="ECO:0000256" key="2">
    <source>
        <dbReference type="SAM" id="MobiDB-lite"/>
    </source>
</evidence>
<evidence type="ECO:0000313" key="5">
    <source>
        <dbReference type="Proteomes" id="UP000580250"/>
    </source>
</evidence>
<feature type="compositionally biased region" description="Low complexity" evidence="2">
    <location>
        <begin position="609"/>
        <end position="626"/>
    </location>
</feature>
<dbReference type="EMBL" id="CAJEWN010000008">
    <property type="protein sequence ID" value="CAD2129284.1"/>
    <property type="molecule type" value="Genomic_DNA"/>
</dbReference>
<sequence length="1476" mass="164731">MSASGSKWRKGLEEGQQQSLIQKCLQERVCELFLMQDYNIKKISNNNNNNCPISSPPPFFRSPTFLNERIPQALFSNGTKGLLPNNNRLSDSGGRREGGGGSAVGGVGVTGNGGSVVRNIPIRVLDTPDNLSSKHQREQHQQPIFEQQSSLLNTPERMDLSTSLSSENNFNNKNFSPISSPDLRRQFSSLFWTPQQAKRIAERENFKNVPVQQQQNNREFMDDANHYANSSKEINNYNSLSRPSINHTTTNSSGFGNGSTVTFYSIPISQKEQEIENKNLLKNEKGKNGKLELSNNNLNKQQQNVHYSAIPFRRRIGGLLGSMSAISTPSLFHQREDEEDKPKSHYQNIDFNSDKNNKLMKEQQQFNRPSNLLNNKSDNTGTITTSQTTFPTNSNKTNETKHQQTNYNNSSSNFPLQHLFRRNQTSEKQAFSTPNTANINFNNNNNSAQQQIRNRSVEATDLSSRNGLNKTLPLLPRRDSEPSIILFAAAESPQQQQQFSEQKEKQQISSSIQSPNNKNMKQENREENEKTTKTVSEDSSSLLSTTQSLESSSSCSASISASPLASSSSNISTIKNNINNLPQSRQRIKSPSLAALRQSLLRYRPLRKNSTSSNNSGNNNNEENVSAKTKGKLQETTSLTSTDTLSNSSDSNEHSKQQKNFMSRSMFLTPSKLCLTKFATNNQNKNSENNESSEKMDAVEEAIRSLEQFDPNEFVHYQYQQDAENNNKNNNFAQNQPQQQIIAIQSTTPQPKLYIAKTEQPIYLSQPYCCSVTASPIVFEQPSHLSSLSSLPSAIEDQQFNNNKKLLPPSLPSILHRGTSTNTAFSSSSGSATPTQTATNFVLDGPSSSSFNFSMDDNQNNNQFCINNPSTNTTNTPRANSPTIDENDVANEGQNKVISEAPPRRGVTFNDNLVQHFYAPFDGFSSPDYSESGGDSNDDLDDDIYNAEELPDDEIDALDSVTDSEEFYINNKIVPNSSSSAALEAKAQLRKRFLCSQLNDCAKVIEIGALKMGQFVNVSLEIGGWRQPHILRHNLGAIRDTIYTVEIALDELVETLGRISLHRRDPRQEHLRLLFQPCEYSLTLLRRLRSSLDSTGWLLSTLARPRGNVVGHDALDQVVALLPQLPRDCAKLVQWVSSLSAWSDPQRPGQLPAVVFLPSSNTSKPQRQQNSNDGLFPLPHFPLYRQPSPTSSLQNFYYSSSGGEEEMREKNSKGLADIMDGGESTSSTTSSVQTTLEQTTPQKQLKQQQQPEQILNERDNNIENTDLVLEEDDLASVLSVDSNTTTEGGQQHQLSPPNRHLYNTGVLSSKLGICRVNAELARSLAPEQRDLFRIWEPQVETHIDTICSIIEQFFVLLEENKEPTPAGFQKIQMVYIEGHSLVGIGRVICRDDVVLKHRPLNAFIEHECAKLDLLLNECLSNAKVAKSHSQTNSQNNNKNNQSSQQTVPAIRSMCKAVVSVSESVGHLRLFWRACCG</sequence>
<proteinExistence type="predicted"/>
<dbReference type="Gene3D" id="1.20.120.230">
    <property type="entry name" value="Alpha-catenin/vinculin-like"/>
    <property type="match status" value="1"/>
</dbReference>
<feature type="compositionally biased region" description="Low complexity" evidence="2">
    <location>
        <begin position="636"/>
        <end position="650"/>
    </location>
</feature>
<keyword evidence="1" id="KW-0175">Coiled coil</keyword>
<comment type="caution">
    <text evidence="4">The sequence shown here is derived from an EMBL/GenBank/DDBJ whole genome shotgun (WGS) entry which is preliminary data.</text>
</comment>
<dbReference type="InterPro" id="IPR038319">
    <property type="entry name" value="Serine_rich_sf"/>
</dbReference>
<feature type="compositionally biased region" description="Basic and acidic residues" evidence="2">
    <location>
        <begin position="520"/>
        <end position="536"/>
    </location>
</feature>
<feature type="compositionally biased region" description="Low complexity" evidence="2">
    <location>
        <begin position="1223"/>
        <end position="1253"/>
    </location>
</feature>
<feature type="compositionally biased region" description="Low complexity" evidence="2">
    <location>
        <begin position="435"/>
        <end position="444"/>
    </location>
</feature>
<evidence type="ECO:0000256" key="1">
    <source>
        <dbReference type="SAM" id="Coils"/>
    </source>
</evidence>
<dbReference type="Pfam" id="PF08824">
    <property type="entry name" value="Serine_rich"/>
    <property type="match status" value="1"/>
</dbReference>
<feature type="compositionally biased region" description="Polar residues" evidence="2">
    <location>
        <begin position="77"/>
        <end position="90"/>
    </location>
</feature>
<evidence type="ECO:0000313" key="4">
    <source>
        <dbReference type="EMBL" id="CAD2129284.1"/>
    </source>
</evidence>
<feature type="compositionally biased region" description="Low complexity" evidence="2">
    <location>
        <begin position="819"/>
        <end position="839"/>
    </location>
</feature>
<feature type="region of interest" description="Disordered" evidence="2">
    <location>
        <begin position="450"/>
        <end position="476"/>
    </location>
</feature>
<reference evidence="4 5" key="1">
    <citation type="submission" date="2020-08" db="EMBL/GenBank/DDBJ databases">
        <authorList>
            <person name="Koutsovoulos G."/>
            <person name="Danchin GJ E."/>
        </authorList>
    </citation>
    <scope>NUCLEOTIDE SEQUENCE [LARGE SCALE GENOMIC DNA]</scope>
</reference>
<feature type="region of interest" description="Disordered" evidence="2">
    <location>
        <begin position="425"/>
        <end position="444"/>
    </location>
</feature>
<feature type="compositionally biased region" description="Low complexity" evidence="2">
    <location>
        <begin position="491"/>
        <end position="500"/>
    </location>
</feature>
<dbReference type="InterPro" id="IPR014928">
    <property type="entry name" value="Serine_rich_dom"/>
</dbReference>